<comment type="caution">
    <text evidence="2">The sequence shown here is derived from an EMBL/GenBank/DDBJ whole genome shotgun (WGS) entry which is preliminary data.</text>
</comment>
<sequence length="145" mass="15640">MPEREPTRSRASGNPIELATPTRARRPRRTAVPETVEPTELQVAVNARTIWRGDMAAWLDALCASVRPLEINNATLDALQACEGLAGGLAERVVHARSNSPFTDWSDLMRRVRGIGARLARRLSESGATVNGAPYAGAPTRPSVS</sequence>
<protein>
    <submittedName>
        <fullName evidence="2">Helix-hairpin-helix domain-containing protein</fullName>
    </submittedName>
</protein>
<keyword evidence="3" id="KW-1185">Reference proteome</keyword>
<dbReference type="SUPFAM" id="SSF81585">
    <property type="entry name" value="PsbU/PolX domain-like"/>
    <property type="match status" value="1"/>
</dbReference>
<proteinExistence type="predicted"/>
<accession>A0ABU9CF30</accession>
<name>A0ABU9CF30_9BURK</name>
<dbReference type="Proteomes" id="UP001365405">
    <property type="component" value="Unassembled WGS sequence"/>
</dbReference>
<gene>
    <name evidence="2" type="ORF">AACH10_02945</name>
</gene>
<dbReference type="EMBL" id="JBBUTH010000001">
    <property type="protein sequence ID" value="MEK8049187.1"/>
    <property type="molecule type" value="Genomic_DNA"/>
</dbReference>
<organism evidence="2 3">
    <name type="scientific">Pseudaquabacterium inlustre</name>
    <dbReference type="NCBI Taxonomy" id="2984192"/>
    <lineage>
        <taxon>Bacteria</taxon>
        <taxon>Pseudomonadati</taxon>
        <taxon>Pseudomonadota</taxon>
        <taxon>Betaproteobacteria</taxon>
        <taxon>Burkholderiales</taxon>
        <taxon>Sphaerotilaceae</taxon>
        <taxon>Pseudaquabacterium</taxon>
    </lineage>
</organism>
<dbReference type="Gene3D" id="1.10.150.320">
    <property type="entry name" value="Photosystem II 12 kDa extrinsic protein"/>
    <property type="match status" value="1"/>
</dbReference>
<dbReference type="Pfam" id="PF12836">
    <property type="entry name" value="HHH_3"/>
    <property type="match status" value="1"/>
</dbReference>
<evidence type="ECO:0000256" key="1">
    <source>
        <dbReference type="SAM" id="MobiDB-lite"/>
    </source>
</evidence>
<dbReference type="RefSeq" id="WP_341408857.1">
    <property type="nucleotide sequence ID" value="NZ_JBBUTH010000001.1"/>
</dbReference>
<evidence type="ECO:0000313" key="2">
    <source>
        <dbReference type="EMBL" id="MEK8049187.1"/>
    </source>
</evidence>
<feature type="region of interest" description="Disordered" evidence="1">
    <location>
        <begin position="1"/>
        <end position="33"/>
    </location>
</feature>
<evidence type="ECO:0000313" key="3">
    <source>
        <dbReference type="Proteomes" id="UP001365405"/>
    </source>
</evidence>
<reference evidence="2 3" key="1">
    <citation type="submission" date="2024-04" db="EMBL/GenBank/DDBJ databases">
        <title>Novel species of the genus Ideonella isolated from streams.</title>
        <authorList>
            <person name="Lu H."/>
        </authorList>
    </citation>
    <scope>NUCLEOTIDE SEQUENCE [LARGE SCALE GENOMIC DNA]</scope>
    <source>
        <strain evidence="2 3">DXS22W</strain>
    </source>
</reference>